<evidence type="ECO:0000259" key="3">
    <source>
        <dbReference type="Pfam" id="PF00688"/>
    </source>
</evidence>
<comment type="caution">
    <text evidence="4">The sequence shown here is derived from an EMBL/GenBank/DDBJ whole genome shotgun (WGS) entry which is preliminary data.</text>
</comment>
<proteinExistence type="predicted"/>
<keyword evidence="5" id="KW-1185">Reference proteome</keyword>
<dbReference type="OrthoDB" id="6287506at2759"/>
<gene>
    <name evidence="4" type="ORF">DERF_013917</name>
</gene>
<accession>A0A922L123</accession>
<reference evidence="4" key="1">
    <citation type="submission" date="2013-05" db="EMBL/GenBank/DDBJ databases">
        <authorList>
            <person name="Yim A.K.Y."/>
            <person name="Chan T.F."/>
            <person name="Ji K.M."/>
            <person name="Liu X.Y."/>
            <person name="Zhou J.W."/>
            <person name="Li R.Q."/>
            <person name="Yang K.Y."/>
            <person name="Li J."/>
            <person name="Li M."/>
            <person name="Law P.T.W."/>
            <person name="Wu Y.L."/>
            <person name="Cai Z.L."/>
            <person name="Qin H."/>
            <person name="Bao Y."/>
            <person name="Leung R.K.K."/>
            <person name="Ng P.K.S."/>
            <person name="Zou J."/>
            <person name="Zhong X.J."/>
            <person name="Ran P.X."/>
            <person name="Zhong N.S."/>
            <person name="Liu Z.G."/>
            <person name="Tsui S.K.W."/>
        </authorList>
    </citation>
    <scope>NUCLEOTIDE SEQUENCE</scope>
    <source>
        <strain evidence="4">Derf</strain>
        <tissue evidence="4">Whole organism</tissue>
    </source>
</reference>
<evidence type="ECO:0000256" key="2">
    <source>
        <dbReference type="SAM" id="SignalP"/>
    </source>
</evidence>
<dbReference type="Gene3D" id="2.60.120.970">
    <property type="match status" value="1"/>
</dbReference>
<feature type="region of interest" description="Disordered" evidence="1">
    <location>
        <begin position="127"/>
        <end position="165"/>
    </location>
</feature>
<feature type="compositionally biased region" description="Low complexity" evidence="1">
    <location>
        <begin position="154"/>
        <end position="165"/>
    </location>
</feature>
<dbReference type="InterPro" id="IPR001111">
    <property type="entry name" value="TGF-b_propeptide"/>
</dbReference>
<dbReference type="AlphaFoldDB" id="A0A922L123"/>
<keyword evidence="2" id="KW-0732">Signal</keyword>
<name>A0A922L123_DERFA</name>
<evidence type="ECO:0000313" key="4">
    <source>
        <dbReference type="EMBL" id="KAH9497987.1"/>
    </source>
</evidence>
<reference evidence="4" key="2">
    <citation type="journal article" date="2022" name="Res Sq">
        <title>Comparative Genomics Reveals Insights into the Divergent Evolution of Astigmatic Mites and Household Pest Adaptations.</title>
        <authorList>
            <person name="Xiong Q."/>
            <person name="Wan A.T.-Y."/>
            <person name="Liu X.-Y."/>
            <person name="Fung C.S.-H."/>
            <person name="Xiao X."/>
            <person name="Malainual N."/>
            <person name="Hou J."/>
            <person name="Wang L."/>
            <person name="Wang M."/>
            <person name="Yang K."/>
            <person name="Cui Y."/>
            <person name="Leung E."/>
            <person name="Nong W."/>
            <person name="Shin S.-K."/>
            <person name="Au S."/>
            <person name="Jeong K.Y."/>
            <person name="Chew F.T."/>
            <person name="Hui J."/>
            <person name="Leung T.F."/>
            <person name="Tungtrongchitr A."/>
            <person name="Zhong N."/>
            <person name="Liu Z."/>
            <person name="Tsui S."/>
        </authorList>
    </citation>
    <scope>NUCLEOTIDE SEQUENCE</scope>
    <source>
        <strain evidence="4">Derf</strain>
        <tissue evidence="4">Whole organism</tissue>
    </source>
</reference>
<feature type="domain" description="TGF-beta propeptide" evidence="3">
    <location>
        <begin position="79"/>
        <end position="328"/>
    </location>
</feature>
<dbReference type="EMBL" id="ASGP02000007">
    <property type="protein sequence ID" value="KAH9497987.1"/>
    <property type="molecule type" value="Genomic_DNA"/>
</dbReference>
<evidence type="ECO:0000256" key="1">
    <source>
        <dbReference type="SAM" id="MobiDB-lite"/>
    </source>
</evidence>
<organism evidence="4 5">
    <name type="scientific">Dermatophagoides farinae</name>
    <name type="common">American house dust mite</name>
    <dbReference type="NCBI Taxonomy" id="6954"/>
    <lineage>
        <taxon>Eukaryota</taxon>
        <taxon>Metazoa</taxon>
        <taxon>Ecdysozoa</taxon>
        <taxon>Arthropoda</taxon>
        <taxon>Chelicerata</taxon>
        <taxon>Arachnida</taxon>
        <taxon>Acari</taxon>
        <taxon>Acariformes</taxon>
        <taxon>Sarcoptiformes</taxon>
        <taxon>Astigmata</taxon>
        <taxon>Psoroptidia</taxon>
        <taxon>Analgoidea</taxon>
        <taxon>Pyroglyphidae</taxon>
        <taxon>Dermatophagoidinae</taxon>
        <taxon>Dermatophagoides</taxon>
    </lineage>
</organism>
<dbReference type="Proteomes" id="UP000790347">
    <property type="component" value="Unassembled WGS sequence"/>
</dbReference>
<evidence type="ECO:0000313" key="5">
    <source>
        <dbReference type="Proteomes" id="UP000790347"/>
    </source>
</evidence>
<feature type="chain" id="PRO_5036857695" description="TGF-beta propeptide domain-containing protein" evidence="2">
    <location>
        <begin position="22"/>
        <end position="425"/>
    </location>
</feature>
<dbReference type="Pfam" id="PF00688">
    <property type="entry name" value="TGFb_propeptide"/>
    <property type="match status" value="1"/>
</dbReference>
<sequence>MILLIYLIWLLSSSSLIIANAANDHLETQSSSSTMVSLRVFGNGSVQVANITPNYQQTTTTTMPPIIDPQQMEQERILARERVKQNHLNFIREQLMQILLAGRTPPVANVTASSLNADVVQIKQVMEQNNGSPTPKMPIFDQTNIDRNDNNVRSSSSSSSSLSSSSSEVYAQRLQSFYPTCDMTILDILQNNDDEQQQKKNENEKMEMKLYFDLIIPKLPDSRTHITVMWAKLRLFVFDGPCGRRVKNDNGDYSDMMLSNCETNKLIISLYQYVPPLKRNCHANIRLVDRRIIPGFYRGHIDFNVQSVINDWQNQLPNYGLMIRVNDSVSNRISPFRFIHQMNCSDTVLPIPNLAELYGKNIMTNPNKTSDSLFTNNNNNHHRRLYYPTLDLMTMEVAKDDTQDTQIMSPSSMINNMTTNEQSID</sequence>
<protein>
    <recommendedName>
        <fullName evidence="3">TGF-beta propeptide domain-containing protein</fullName>
    </recommendedName>
</protein>
<feature type="signal peptide" evidence="2">
    <location>
        <begin position="1"/>
        <end position="21"/>
    </location>
</feature>